<evidence type="ECO:0000313" key="4">
    <source>
        <dbReference type="Proteomes" id="UP000001036"/>
    </source>
</evidence>
<protein>
    <recommendedName>
        <fullName evidence="5">L-lysine 6-oxidase</fullName>
    </recommendedName>
</protein>
<dbReference type="OrthoDB" id="336698at2"/>
<dbReference type="eggNOG" id="ENOG502Z8IE">
    <property type="taxonomic scope" value="Bacteria"/>
</dbReference>
<dbReference type="GO" id="GO:0033736">
    <property type="term" value="F:L-lysine 6-oxidase activity"/>
    <property type="evidence" value="ECO:0007669"/>
    <property type="project" value="InterPro"/>
</dbReference>
<organism evidence="3 4">
    <name type="scientific">Cellvibrio japonicus (strain Ueda107)</name>
    <name type="common">Pseudomonas fluorescens subsp. cellulosa</name>
    <dbReference type="NCBI Taxonomy" id="498211"/>
    <lineage>
        <taxon>Bacteria</taxon>
        <taxon>Pseudomonadati</taxon>
        <taxon>Pseudomonadota</taxon>
        <taxon>Gammaproteobacteria</taxon>
        <taxon>Cellvibrionales</taxon>
        <taxon>Cellvibrionaceae</taxon>
        <taxon>Cellvibrio</taxon>
    </lineage>
</organism>
<dbReference type="InterPro" id="IPR041168">
    <property type="entry name" value="LodA_N"/>
</dbReference>
<dbReference type="GO" id="GO:1900191">
    <property type="term" value="P:negative regulation of single-species biofilm formation"/>
    <property type="evidence" value="ECO:0007669"/>
    <property type="project" value="InterPro"/>
</dbReference>
<evidence type="ECO:0000259" key="2">
    <source>
        <dbReference type="Pfam" id="PF18417"/>
    </source>
</evidence>
<evidence type="ECO:0000259" key="1">
    <source>
        <dbReference type="Pfam" id="PF17990"/>
    </source>
</evidence>
<dbReference type="Proteomes" id="UP000001036">
    <property type="component" value="Chromosome"/>
</dbReference>
<proteinExistence type="predicted"/>
<feature type="domain" description="L-Lysine epsilon oxidase N-terminal" evidence="1">
    <location>
        <begin position="9"/>
        <end position="300"/>
    </location>
</feature>
<dbReference type="InterPro" id="IPR041173">
    <property type="entry name" value="LodA_C"/>
</dbReference>
<sequence length="684" mass="74752">MNNTYFRVHPSINFARVGVSEDYYLAPETAAGKLVDSNSGLFGGLPIKKGTESTPIEESDLRDAQQNPLRQAARFRIYAYDTPQTTYPSTDPGREVKIGDQVNGKTIKDIVWQVHLANKKANNYEITSANGDEDGIAAYENGQTPPLRNPQFPGTASDPKRITQLVIDAGPRALNASSNGSQVLNFDATTPCSYMSTDGQINNLPSYPVSFPDDHFDMFNPRGAINSLGEMTIEAGTGRLIVSGGYGKASAILTDGKPPALNDAIDNNGWFDDTSDGPVTATLLFTDGSSAPVVQGWVVCTDPGYAPQTRNVVSTWDDSYTIWVEQLNLVPQLFSQGQYNSNYSASFADDVLPVFHGALLQRWNTNLPKQAVNGHNYVASIKPSDNPKDKIPDFKSLIRDPNIAAESDQGVKMPLALGDAKKSFLSLTTTQYFLLSQWYDGKSVADAVPIGRGEELDRIALENCLGGRYSPGIDLTFIVRDVNLYAQDWQGATGPFRLNMQPLDYSTAVSNQPFLQEGYIPLRTAPVEPGDLCKFMSLPWHTDYNSCATHTPDPNPADNNTLYWSWPAQRPVTVYPASQCTFDGSKWNLGGQVFSVRGSEGQGTETDYPQQEGRYQCYFDFVANWQKVGFVIQGTQIPAAQNGNYGADKFLEVASLFDTDGQAVQPWPTASIPGYTPPTNCGPT</sequence>
<dbReference type="HOGENOM" id="CLU_012035_1_0_6"/>
<reference evidence="3 4" key="1">
    <citation type="journal article" date="2008" name="J. Bacteriol.">
        <title>Insights into plant cell wall degradation from the genome sequence of the soil bacterium Cellvibrio japonicus.</title>
        <authorList>
            <person name="Deboy R.T."/>
            <person name="Mongodin E.F."/>
            <person name="Fouts D.E."/>
            <person name="Tailford L.E."/>
            <person name="Khouri H."/>
            <person name="Emerson J.B."/>
            <person name="Mohamoud Y."/>
            <person name="Watkins K."/>
            <person name="Henrissat B."/>
            <person name="Gilbert H.J."/>
            <person name="Nelson K.E."/>
        </authorList>
    </citation>
    <scope>NUCLEOTIDE SEQUENCE [LARGE SCALE GENOMIC DNA]</scope>
    <source>
        <strain evidence="3 4">Ueda107</strain>
    </source>
</reference>
<dbReference type="GO" id="GO:0031640">
    <property type="term" value="P:killing of cells of another organism"/>
    <property type="evidence" value="ECO:0007669"/>
    <property type="project" value="InterPro"/>
</dbReference>
<gene>
    <name evidence="3" type="ordered locus">CJA_0227</name>
</gene>
<evidence type="ECO:0008006" key="5">
    <source>
        <dbReference type="Google" id="ProtNLM"/>
    </source>
</evidence>
<name>B3PGH2_CELJU</name>
<evidence type="ECO:0000313" key="3">
    <source>
        <dbReference type="EMBL" id="ACE85898.1"/>
    </source>
</evidence>
<dbReference type="EMBL" id="CP000934">
    <property type="protein sequence ID" value="ACE85898.1"/>
    <property type="molecule type" value="Genomic_DNA"/>
</dbReference>
<dbReference type="InterPro" id="IPR033797">
    <property type="entry name" value="LodA"/>
</dbReference>
<keyword evidence="4" id="KW-1185">Reference proteome</keyword>
<dbReference type="KEGG" id="cja:CJA_0227"/>
<accession>B3PGH2</accession>
<dbReference type="Pfam" id="PF18417">
    <property type="entry name" value="LodA_C"/>
    <property type="match status" value="1"/>
</dbReference>
<dbReference type="STRING" id="498211.CJA_0227"/>
<dbReference type="AlphaFoldDB" id="B3PGH2"/>
<feature type="domain" description="L-lysine epsilon oxidase C-terminal" evidence="2">
    <location>
        <begin position="414"/>
        <end position="553"/>
    </location>
</feature>
<dbReference type="RefSeq" id="WP_012485910.1">
    <property type="nucleotide sequence ID" value="NC_010995.1"/>
</dbReference>
<dbReference type="Pfam" id="PF17990">
    <property type="entry name" value="LodA_N"/>
    <property type="match status" value="1"/>
</dbReference>
<dbReference type="CDD" id="cd14732">
    <property type="entry name" value="LodA"/>
    <property type="match status" value="1"/>
</dbReference>